<dbReference type="HOGENOM" id="CLU_936447_0_0_10"/>
<feature type="signal peptide" evidence="1">
    <location>
        <begin position="1"/>
        <end position="19"/>
    </location>
</feature>
<keyword evidence="4" id="KW-1185">Reference proteome</keyword>
<evidence type="ECO:0000256" key="1">
    <source>
        <dbReference type="SAM" id="SignalP"/>
    </source>
</evidence>
<proteinExistence type="predicted"/>
<dbReference type="OrthoDB" id="1070583at2"/>
<protein>
    <submittedName>
        <fullName evidence="3">Alpha-L-rhamnosidase N-terminal domain protein</fullName>
    </submittedName>
</protein>
<feature type="chain" id="PRO_5003026597" evidence="1">
    <location>
        <begin position="20"/>
        <end position="305"/>
    </location>
</feature>
<gene>
    <name evidence="3" type="ORF">HMPREF0645_0223</name>
</gene>
<dbReference type="InterPro" id="IPR016007">
    <property type="entry name" value="Alpha_rhamnosid"/>
</dbReference>
<dbReference type="EMBL" id="ACKS01000014">
    <property type="protein sequence ID" value="EFA45362.1"/>
    <property type="molecule type" value="Genomic_DNA"/>
</dbReference>
<dbReference type="RefSeq" id="WP_007174572.1">
    <property type="nucleotide sequence ID" value="NZ_GG704782.1"/>
</dbReference>
<dbReference type="PANTHER" id="PTHR33307">
    <property type="entry name" value="ALPHA-RHAMNOSIDASE (EUROFUNG)"/>
    <property type="match status" value="1"/>
</dbReference>
<dbReference type="eggNOG" id="COG3408">
    <property type="taxonomic scope" value="Bacteria"/>
</dbReference>
<dbReference type="Gene3D" id="2.60.120.260">
    <property type="entry name" value="Galactose-binding domain-like"/>
    <property type="match status" value="1"/>
</dbReference>
<comment type="caution">
    <text evidence="3">The sequence shown here is derived from an EMBL/GenBank/DDBJ whole genome shotgun (WGS) entry which is preliminary data.</text>
</comment>
<evidence type="ECO:0000313" key="3">
    <source>
        <dbReference type="EMBL" id="EFA45362.1"/>
    </source>
</evidence>
<dbReference type="PANTHER" id="PTHR33307:SF6">
    <property type="entry name" value="ALPHA-RHAMNOSIDASE (EUROFUNG)-RELATED"/>
    <property type="match status" value="1"/>
</dbReference>
<organism evidence="3 4">
    <name type="scientific">Hallella bergensis DSM 17361</name>
    <dbReference type="NCBI Taxonomy" id="585502"/>
    <lineage>
        <taxon>Bacteria</taxon>
        <taxon>Pseudomonadati</taxon>
        <taxon>Bacteroidota</taxon>
        <taxon>Bacteroidia</taxon>
        <taxon>Bacteroidales</taxon>
        <taxon>Prevotellaceae</taxon>
        <taxon>Hallella</taxon>
    </lineage>
</organism>
<dbReference type="Proteomes" id="UP000003160">
    <property type="component" value="Unassembled WGS sequence"/>
</dbReference>
<evidence type="ECO:0000259" key="2">
    <source>
        <dbReference type="Pfam" id="PF08531"/>
    </source>
</evidence>
<dbReference type="Pfam" id="PF08531">
    <property type="entry name" value="Bac_rhamnosid_N"/>
    <property type="match status" value="1"/>
</dbReference>
<dbReference type="InterPro" id="IPR013737">
    <property type="entry name" value="Bac_rhamnosid_N"/>
</dbReference>
<name>D1PTD8_9BACT</name>
<sequence>MKQIVLICYIITWAFSSFAQEFNTHWISYPEPDSTSHIWFRQCYLQQGRPSEGHITIASTGYYKLYVNEYNIGTAVFYPFRASYSDDVVVMNFDVTPYLRNDTNIVAVIYSPTYPHINSKQVSIIYYGRGNDGQPFSYTSDANWLCRKANSAFNSNGGETIDGRYHNTQWRSTQFDQALWLSAREQYTQQASPVTLCHDICPVLRINERRGYKYFDQVSDGVEYEFGEGMHGWVRLTLRDARKGQIIRFGNTRYICSGLLDEQACPVFSISDYRRVRVGGDSSFQRDQIFDIEAIGIAPVSTVFY</sequence>
<reference evidence="3 4" key="1">
    <citation type="submission" date="2009-10" db="EMBL/GenBank/DDBJ databases">
        <authorList>
            <person name="Qin X."/>
            <person name="Bachman B."/>
            <person name="Battles P."/>
            <person name="Bell A."/>
            <person name="Bess C."/>
            <person name="Bickham C."/>
            <person name="Chaboub L."/>
            <person name="Chen D."/>
            <person name="Coyle M."/>
            <person name="Deiros D.R."/>
            <person name="Dinh H."/>
            <person name="Forbes L."/>
            <person name="Fowler G."/>
            <person name="Francisco L."/>
            <person name="Fu Q."/>
            <person name="Gubbala S."/>
            <person name="Hale W."/>
            <person name="Han Y."/>
            <person name="Hemphill L."/>
            <person name="Highlander S.K."/>
            <person name="Hirani K."/>
            <person name="Hogues M."/>
            <person name="Jackson L."/>
            <person name="Jakkamsetti A."/>
            <person name="Javaid M."/>
            <person name="Jiang H."/>
            <person name="Korchina V."/>
            <person name="Kovar C."/>
            <person name="Lara F."/>
            <person name="Lee S."/>
            <person name="Mata R."/>
            <person name="Mathew T."/>
            <person name="Moen C."/>
            <person name="Morales K."/>
            <person name="Munidasa M."/>
            <person name="Nazareth L."/>
            <person name="Ngo R."/>
            <person name="Nguyen L."/>
            <person name="Okwuonu G."/>
            <person name="Ongeri F."/>
            <person name="Patil S."/>
            <person name="Petrosino J."/>
            <person name="Pham C."/>
            <person name="Pham P."/>
            <person name="Pu L.-L."/>
            <person name="Puazo M."/>
            <person name="Raj R."/>
            <person name="Reid J."/>
            <person name="Rouhana J."/>
            <person name="Saada N."/>
            <person name="Shang Y."/>
            <person name="Simmons D."/>
            <person name="Thornton R."/>
            <person name="Warren J."/>
            <person name="Weissenberger G."/>
            <person name="Zhang J."/>
            <person name="Zhang L."/>
            <person name="Zhou C."/>
            <person name="Zhu D."/>
            <person name="Muzny D."/>
            <person name="Worley K."/>
            <person name="Gibbs R."/>
        </authorList>
    </citation>
    <scope>NUCLEOTIDE SEQUENCE [LARGE SCALE GENOMIC DNA]</scope>
    <source>
        <strain evidence="3 4">DSM 17361</strain>
    </source>
</reference>
<accession>D1PTD8</accession>
<keyword evidence="1" id="KW-0732">Signal</keyword>
<dbReference type="AlphaFoldDB" id="D1PTD8"/>
<feature type="domain" description="Bacterial alpha-L-rhamnosidase N-terminal" evidence="2">
    <location>
        <begin position="51"/>
        <end position="191"/>
    </location>
</feature>
<evidence type="ECO:0000313" key="4">
    <source>
        <dbReference type="Proteomes" id="UP000003160"/>
    </source>
</evidence>